<dbReference type="OrthoDB" id="1425114at2"/>
<name>A0A2M9R592_9FLAO</name>
<gene>
    <name evidence="1" type="ORF">CDL10_05435</name>
</gene>
<keyword evidence="2" id="KW-1185">Reference proteome</keyword>
<proteinExistence type="predicted"/>
<evidence type="ECO:0000313" key="1">
    <source>
        <dbReference type="EMBL" id="PJR04029.1"/>
    </source>
</evidence>
<dbReference type="SUPFAM" id="SSF100950">
    <property type="entry name" value="NagB/RpiA/CoA transferase-like"/>
    <property type="match status" value="1"/>
</dbReference>
<dbReference type="Proteomes" id="UP000231960">
    <property type="component" value="Unassembled WGS sequence"/>
</dbReference>
<dbReference type="AlphaFoldDB" id="A0A2M9R592"/>
<evidence type="ECO:0000313" key="2">
    <source>
        <dbReference type="Proteomes" id="UP000231960"/>
    </source>
</evidence>
<organism evidence="1 2">
    <name type="scientific">Avrilella dinanensis</name>
    <dbReference type="NCBI Taxonomy" id="2008672"/>
    <lineage>
        <taxon>Bacteria</taxon>
        <taxon>Pseudomonadati</taxon>
        <taxon>Bacteroidota</taxon>
        <taxon>Flavobacteriia</taxon>
        <taxon>Flavobacteriales</taxon>
        <taxon>Flavobacteriaceae</taxon>
        <taxon>Avrilella</taxon>
    </lineage>
</organism>
<accession>A0A2M9R592</accession>
<reference evidence="1 2" key="1">
    <citation type="submission" date="2017-06" db="EMBL/GenBank/DDBJ databases">
        <title>Description of Avrilella dinanensis gen. nov. sp. nov.</title>
        <authorList>
            <person name="Leyer C."/>
            <person name="Sassi M."/>
            <person name="Minet J."/>
            <person name="Kayal S."/>
            <person name="Cattoir V."/>
        </authorList>
    </citation>
    <scope>NUCLEOTIDE SEQUENCE [LARGE SCALE GENOMIC DNA]</scope>
    <source>
        <strain evidence="1 2">UR159</strain>
    </source>
</reference>
<protein>
    <submittedName>
        <fullName evidence="1">Lactate utilization protein B/C</fullName>
    </submittedName>
</protein>
<sequence length="201" mass="23121">MSFFKKVLGKLMSSGQSESNSPEESKYFPEKELPVDEEFTVKFKHNGGRFLYCSDVNDLEETFISILEENDWFEKEAICFEKGLHHYLTDNKIPFNNPANPQFMLCSCESLIAKDGSILFSSIQFSQNKPADLPYHFVVLAKTSQITRSKSDGLRKIKYRYGSDIPSNITTLQNFRDCKSDDFLQYGSVPKSLYLLLLEDM</sequence>
<dbReference type="EMBL" id="NIPO01000001">
    <property type="protein sequence ID" value="PJR04029.1"/>
    <property type="molecule type" value="Genomic_DNA"/>
</dbReference>
<dbReference type="InterPro" id="IPR037171">
    <property type="entry name" value="NagB/RpiA_transferase-like"/>
</dbReference>
<dbReference type="RefSeq" id="WP_100677595.1">
    <property type="nucleotide sequence ID" value="NZ_NIPO01000001.1"/>
</dbReference>
<comment type="caution">
    <text evidence="1">The sequence shown here is derived from an EMBL/GenBank/DDBJ whole genome shotgun (WGS) entry which is preliminary data.</text>
</comment>